<protein>
    <submittedName>
        <fullName evidence="6">TetR/AcrR family transcriptional regulator</fullName>
    </submittedName>
</protein>
<dbReference type="PROSITE" id="PS50977">
    <property type="entry name" value="HTH_TETR_2"/>
    <property type="match status" value="1"/>
</dbReference>
<dbReference type="AlphaFoldDB" id="A0A842HJQ6"/>
<feature type="domain" description="HTH tetR-type" evidence="5">
    <location>
        <begin position="4"/>
        <end position="64"/>
    </location>
</feature>
<evidence type="ECO:0000259" key="5">
    <source>
        <dbReference type="PROSITE" id="PS50977"/>
    </source>
</evidence>
<dbReference type="InterPro" id="IPR041586">
    <property type="entry name" value="PsrA_TetR_C"/>
</dbReference>
<dbReference type="PROSITE" id="PS01081">
    <property type="entry name" value="HTH_TETR_1"/>
    <property type="match status" value="1"/>
</dbReference>
<dbReference type="RefSeq" id="WP_185676342.1">
    <property type="nucleotide sequence ID" value="NZ_JACHVB010000035.1"/>
</dbReference>
<dbReference type="Gene3D" id="1.10.357.10">
    <property type="entry name" value="Tetracycline Repressor, domain 2"/>
    <property type="match status" value="1"/>
</dbReference>
<evidence type="ECO:0000313" key="6">
    <source>
        <dbReference type="EMBL" id="MBC2595391.1"/>
    </source>
</evidence>
<name>A0A842HJQ6_9BACT</name>
<comment type="caution">
    <text evidence="6">The sequence shown here is derived from an EMBL/GenBank/DDBJ whole genome shotgun (WGS) entry which is preliminary data.</text>
</comment>
<dbReference type="PANTHER" id="PTHR30055">
    <property type="entry name" value="HTH-TYPE TRANSCRIPTIONAL REGULATOR RUTR"/>
    <property type="match status" value="1"/>
</dbReference>
<evidence type="ECO:0000256" key="3">
    <source>
        <dbReference type="ARBA" id="ARBA00023163"/>
    </source>
</evidence>
<keyword evidence="2 4" id="KW-0238">DNA-binding</keyword>
<keyword evidence="3" id="KW-0804">Transcription</keyword>
<sequence length="215" mass="23845">MSGKSTPERLLAAAEQCYVRYGYAGTSLRELTTLAGVNLAAVNYHFGSKEALLLEMARLRIEPICREWMEFLAQSAGEEPLSLETIFGGFLRPVARQAIHQGEPNLVFLRLLGRLMNETEGVFNEVMSTFFQGMTEAFLAALGRCVPELPPEELRQRYHFAISSILGSLFLYHRLDRGQGTGFDTVDVSAFADRLRDFVCGGFRAKLPGSREGGA</sequence>
<organism evidence="6 7">
    <name type="scientific">Ruficoccus amylovorans</name>
    <dbReference type="NCBI Taxonomy" id="1804625"/>
    <lineage>
        <taxon>Bacteria</taxon>
        <taxon>Pseudomonadati</taxon>
        <taxon>Verrucomicrobiota</taxon>
        <taxon>Opitutia</taxon>
        <taxon>Puniceicoccales</taxon>
        <taxon>Cerasicoccaceae</taxon>
        <taxon>Ruficoccus</taxon>
    </lineage>
</organism>
<keyword evidence="1" id="KW-0805">Transcription regulation</keyword>
<dbReference type="InterPro" id="IPR036271">
    <property type="entry name" value="Tet_transcr_reg_TetR-rel_C_sf"/>
</dbReference>
<dbReference type="InterPro" id="IPR023772">
    <property type="entry name" value="DNA-bd_HTH_TetR-type_CS"/>
</dbReference>
<evidence type="ECO:0000256" key="2">
    <source>
        <dbReference type="ARBA" id="ARBA00023125"/>
    </source>
</evidence>
<accession>A0A842HJQ6</accession>
<keyword evidence="7" id="KW-1185">Reference proteome</keyword>
<dbReference type="Proteomes" id="UP000546464">
    <property type="component" value="Unassembled WGS sequence"/>
</dbReference>
<dbReference type="InterPro" id="IPR001647">
    <property type="entry name" value="HTH_TetR"/>
</dbReference>
<dbReference type="PRINTS" id="PR00455">
    <property type="entry name" value="HTHTETR"/>
</dbReference>
<reference evidence="6 7" key="1">
    <citation type="submission" date="2020-07" db="EMBL/GenBank/DDBJ databases">
        <authorList>
            <person name="Feng X."/>
        </authorList>
    </citation>
    <scope>NUCLEOTIDE SEQUENCE [LARGE SCALE GENOMIC DNA]</scope>
    <source>
        <strain evidence="6 7">JCM31066</strain>
    </source>
</reference>
<proteinExistence type="predicted"/>
<dbReference type="Pfam" id="PF17939">
    <property type="entry name" value="TetR_C_30"/>
    <property type="match status" value="1"/>
</dbReference>
<evidence type="ECO:0000256" key="1">
    <source>
        <dbReference type="ARBA" id="ARBA00023015"/>
    </source>
</evidence>
<dbReference type="SUPFAM" id="SSF48498">
    <property type="entry name" value="Tetracyclin repressor-like, C-terminal domain"/>
    <property type="match status" value="1"/>
</dbReference>
<dbReference type="GO" id="GO:0003700">
    <property type="term" value="F:DNA-binding transcription factor activity"/>
    <property type="evidence" value="ECO:0007669"/>
    <property type="project" value="TreeGrafter"/>
</dbReference>
<dbReference type="InterPro" id="IPR050109">
    <property type="entry name" value="HTH-type_TetR-like_transc_reg"/>
</dbReference>
<dbReference type="EMBL" id="JACHVB010000035">
    <property type="protein sequence ID" value="MBC2595391.1"/>
    <property type="molecule type" value="Genomic_DNA"/>
</dbReference>
<dbReference type="Pfam" id="PF00440">
    <property type="entry name" value="TetR_N"/>
    <property type="match status" value="1"/>
</dbReference>
<feature type="DNA-binding region" description="H-T-H motif" evidence="4">
    <location>
        <begin position="27"/>
        <end position="46"/>
    </location>
</feature>
<evidence type="ECO:0000313" key="7">
    <source>
        <dbReference type="Proteomes" id="UP000546464"/>
    </source>
</evidence>
<dbReference type="SUPFAM" id="SSF46689">
    <property type="entry name" value="Homeodomain-like"/>
    <property type="match status" value="1"/>
</dbReference>
<evidence type="ECO:0000256" key="4">
    <source>
        <dbReference type="PROSITE-ProRule" id="PRU00335"/>
    </source>
</evidence>
<dbReference type="GO" id="GO:0000976">
    <property type="term" value="F:transcription cis-regulatory region binding"/>
    <property type="evidence" value="ECO:0007669"/>
    <property type="project" value="TreeGrafter"/>
</dbReference>
<gene>
    <name evidence="6" type="ORF">H5P28_14075</name>
</gene>
<dbReference type="PANTHER" id="PTHR30055:SF234">
    <property type="entry name" value="HTH-TYPE TRANSCRIPTIONAL REGULATOR BETI"/>
    <property type="match status" value="1"/>
</dbReference>
<dbReference type="InterPro" id="IPR009057">
    <property type="entry name" value="Homeodomain-like_sf"/>
</dbReference>